<evidence type="ECO:0000256" key="2">
    <source>
        <dbReference type="ARBA" id="ARBA00023125"/>
    </source>
</evidence>
<dbReference type="PRINTS" id="PR00038">
    <property type="entry name" value="HTHLUXR"/>
</dbReference>
<evidence type="ECO:0000313" key="6">
    <source>
        <dbReference type="Proteomes" id="UP000642070"/>
    </source>
</evidence>
<proteinExistence type="predicted"/>
<dbReference type="GO" id="GO:0006355">
    <property type="term" value="P:regulation of DNA-templated transcription"/>
    <property type="evidence" value="ECO:0007669"/>
    <property type="project" value="InterPro"/>
</dbReference>
<sequence length="163" mass="17531">MGEGDHHQSEQVAAVLAGLSAPTRRALQVASAIGPAFGLAELARLLDCRAAALLPAVDEALAAGLVTGDGDVLVFSHETVRACVEASMPRPVAVALRGELTRPRWEALSEQEREIARLVGRALTNQQIARRIGRSPHTVNYHLRQIFRKLGIVSRVELASFAK</sequence>
<dbReference type="SMART" id="SM00421">
    <property type="entry name" value="HTH_LUXR"/>
    <property type="match status" value="1"/>
</dbReference>
<keyword evidence="6" id="KW-1185">Reference proteome</keyword>
<evidence type="ECO:0000259" key="4">
    <source>
        <dbReference type="PROSITE" id="PS50043"/>
    </source>
</evidence>
<dbReference type="EMBL" id="BMPI01000066">
    <property type="protein sequence ID" value="GGM73591.1"/>
    <property type="molecule type" value="Genomic_DNA"/>
</dbReference>
<gene>
    <name evidence="5" type="ORF">GCM10007977_088940</name>
</gene>
<protein>
    <recommendedName>
        <fullName evidence="4">HTH luxR-type domain-containing protein</fullName>
    </recommendedName>
</protein>
<reference evidence="5" key="1">
    <citation type="journal article" date="2014" name="Int. J. Syst. Evol. Microbiol.">
        <title>Complete genome sequence of Corynebacterium casei LMG S-19264T (=DSM 44701T), isolated from a smear-ripened cheese.</title>
        <authorList>
            <consortium name="US DOE Joint Genome Institute (JGI-PGF)"/>
            <person name="Walter F."/>
            <person name="Albersmeier A."/>
            <person name="Kalinowski J."/>
            <person name="Ruckert C."/>
        </authorList>
    </citation>
    <scope>NUCLEOTIDE SEQUENCE</scope>
    <source>
        <strain evidence="5">JCM 19831</strain>
    </source>
</reference>
<keyword evidence="2" id="KW-0238">DNA-binding</keyword>
<dbReference type="PROSITE" id="PS50043">
    <property type="entry name" value="HTH_LUXR_2"/>
    <property type="match status" value="1"/>
</dbReference>
<dbReference type="RefSeq" id="WP_190256112.1">
    <property type="nucleotide sequence ID" value="NZ_BMPI01000066.1"/>
</dbReference>
<dbReference type="InterPro" id="IPR036388">
    <property type="entry name" value="WH-like_DNA-bd_sf"/>
</dbReference>
<dbReference type="Gene3D" id="1.10.10.10">
    <property type="entry name" value="Winged helix-like DNA-binding domain superfamily/Winged helix DNA-binding domain"/>
    <property type="match status" value="1"/>
</dbReference>
<organism evidence="5 6">
    <name type="scientific">Dactylosporangium sucinum</name>
    <dbReference type="NCBI Taxonomy" id="1424081"/>
    <lineage>
        <taxon>Bacteria</taxon>
        <taxon>Bacillati</taxon>
        <taxon>Actinomycetota</taxon>
        <taxon>Actinomycetes</taxon>
        <taxon>Micromonosporales</taxon>
        <taxon>Micromonosporaceae</taxon>
        <taxon>Dactylosporangium</taxon>
    </lineage>
</organism>
<keyword evidence="3" id="KW-0804">Transcription</keyword>
<keyword evidence="1" id="KW-0805">Transcription regulation</keyword>
<dbReference type="Proteomes" id="UP000642070">
    <property type="component" value="Unassembled WGS sequence"/>
</dbReference>
<feature type="domain" description="HTH luxR-type" evidence="4">
    <location>
        <begin position="101"/>
        <end position="163"/>
    </location>
</feature>
<dbReference type="Pfam" id="PF00196">
    <property type="entry name" value="GerE"/>
    <property type="match status" value="1"/>
</dbReference>
<name>A0A917UBE7_9ACTN</name>
<dbReference type="InterPro" id="IPR000792">
    <property type="entry name" value="Tscrpt_reg_LuxR_C"/>
</dbReference>
<dbReference type="GO" id="GO:0003677">
    <property type="term" value="F:DNA binding"/>
    <property type="evidence" value="ECO:0007669"/>
    <property type="project" value="UniProtKB-KW"/>
</dbReference>
<evidence type="ECO:0000256" key="3">
    <source>
        <dbReference type="ARBA" id="ARBA00023163"/>
    </source>
</evidence>
<accession>A0A917UBE7</accession>
<dbReference type="PANTHER" id="PTHR44688">
    <property type="entry name" value="DNA-BINDING TRANSCRIPTIONAL ACTIVATOR DEVR_DOSR"/>
    <property type="match status" value="1"/>
</dbReference>
<reference evidence="5" key="2">
    <citation type="submission" date="2020-09" db="EMBL/GenBank/DDBJ databases">
        <authorList>
            <person name="Sun Q."/>
            <person name="Ohkuma M."/>
        </authorList>
    </citation>
    <scope>NUCLEOTIDE SEQUENCE</scope>
    <source>
        <strain evidence="5">JCM 19831</strain>
    </source>
</reference>
<comment type="caution">
    <text evidence="5">The sequence shown here is derived from an EMBL/GenBank/DDBJ whole genome shotgun (WGS) entry which is preliminary data.</text>
</comment>
<dbReference type="InterPro" id="IPR016032">
    <property type="entry name" value="Sig_transdc_resp-reg_C-effctor"/>
</dbReference>
<dbReference type="SUPFAM" id="SSF46894">
    <property type="entry name" value="C-terminal effector domain of the bipartite response regulators"/>
    <property type="match status" value="1"/>
</dbReference>
<dbReference type="CDD" id="cd06170">
    <property type="entry name" value="LuxR_C_like"/>
    <property type="match status" value="1"/>
</dbReference>
<evidence type="ECO:0000313" key="5">
    <source>
        <dbReference type="EMBL" id="GGM73591.1"/>
    </source>
</evidence>
<evidence type="ECO:0000256" key="1">
    <source>
        <dbReference type="ARBA" id="ARBA00023015"/>
    </source>
</evidence>
<dbReference type="AlphaFoldDB" id="A0A917UBE7"/>
<dbReference type="PANTHER" id="PTHR44688:SF16">
    <property type="entry name" value="DNA-BINDING TRANSCRIPTIONAL ACTIVATOR DEVR_DOSR"/>
    <property type="match status" value="1"/>
</dbReference>